<proteinExistence type="inferred from homology"/>
<sequence length="125" mass="13538">MDRITLTGLRVRGNHGVFDFERRDGQDFVVDVTLGLSLTHAAATDDVADTIHYGELASQLAAVIAGEPVNLIETLASRLVDICLADKRVAEATVTVHKPQAPIPHTFNDVSVTLHRRSSDTVARP</sequence>
<evidence type="ECO:0000259" key="7">
    <source>
        <dbReference type="SMART" id="SM00905"/>
    </source>
</evidence>
<dbReference type="EMBL" id="BONY01000048">
    <property type="protein sequence ID" value="GIH08358.1"/>
    <property type="molecule type" value="Genomic_DNA"/>
</dbReference>
<feature type="domain" description="Dihydroneopterin aldolase/epimerase" evidence="7">
    <location>
        <begin position="4"/>
        <end position="116"/>
    </location>
</feature>
<dbReference type="NCBIfam" id="TIGR00526">
    <property type="entry name" value="folB_dom"/>
    <property type="match status" value="1"/>
</dbReference>
<evidence type="ECO:0000256" key="4">
    <source>
        <dbReference type="ARBA" id="ARBA00022909"/>
    </source>
</evidence>
<dbReference type="Pfam" id="PF02152">
    <property type="entry name" value="FolB"/>
    <property type="match status" value="1"/>
</dbReference>
<evidence type="ECO:0000256" key="1">
    <source>
        <dbReference type="ARBA" id="ARBA00001353"/>
    </source>
</evidence>
<dbReference type="RefSeq" id="WP_203912113.1">
    <property type="nucleotide sequence ID" value="NZ_BONY01000048.1"/>
</dbReference>
<accession>A0A8J3QCK5</accession>
<keyword evidence="4 6" id="KW-0289">Folate biosynthesis</keyword>
<dbReference type="UniPathway" id="UPA00077">
    <property type="reaction ID" value="UER00154"/>
</dbReference>
<comment type="pathway">
    <text evidence="2 6">Cofactor biosynthesis; tetrahydrofolate biosynthesis; 2-amino-4-hydroxy-6-hydroxymethyl-7,8-dihydropteridine diphosphate from 7,8-dihydroneopterin triphosphate: step 3/4.</text>
</comment>
<dbReference type="PANTHER" id="PTHR42844:SF1">
    <property type="entry name" value="DIHYDRONEOPTERIN ALDOLASE 1-RELATED"/>
    <property type="match status" value="1"/>
</dbReference>
<comment type="caution">
    <text evidence="8">The sequence shown here is derived from an EMBL/GenBank/DDBJ whole genome shotgun (WGS) entry which is preliminary data.</text>
</comment>
<evidence type="ECO:0000313" key="9">
    <source>
        <dbReference type="Proteomes" id="UP000612899"/>
    </source>
</evidence>
<dbReference type="SUPFAM" id="SSF55620">
    <property type="entry name" value="Tetrahydrobiopterin biosynthesis enzymes-like"/>
    <property type="match status" value="1"/>
</dbReference>
<dbReference type="GO" id="GO:0004150">
    <property type="term" value="F:dihydroneopterin aldolase activity"/>
    <property type="evidence" value="ECO:0007669"/>
    <property type="project" value="UniProtKB-UniRule"/>
</dbReference>
<protein>
    <recommendedName>
        <fullName evidence="6">7,8-dihydroneopterin aldolase</fullName>
        <ecNumber evidence="6">4.1.2.25</ecNumber>
    </recommendedName>
</protein>
<evidence type="ECO:0000313" key="8">
    <source>
        <dbReference type="EMBL" id="GIH08358.1"/>
    </source>
</evidence>
<dbReference type="PANTHER" id="PTHR42844">
    <property type="entry name" value="DIHYDRONEOPTERIN ALDOLASE 1-RELATED"/>
    <property type="match status" value="1"/>
</dbReference>
<dbReference type="InterPro" id="IPR006156">
    <property type="entry name" value="Dihydroneopterin_aldolase"/>
</dbReference>
<dbReference type="Gene3D" id="3.30.1130.10">
    <property type="match status" value="1"/>
</dbReference>
<name>A0A8J3QCK5_9ACTN</name>
<comment type="function">
    <text evidence="6">Catalyzes the conversion of 7,8-dihydroneopterin to 6-hydroxymethyl-7,8-dihydropterin.</text>
</comment>
<dbReference type="InterPro" id="IPR006157">
    <property type="entry name" value="FolB_dom"/>
</dbReference>
<dbReference type="GO" id="GO:0046656">
    <property type="term" value="P:folic acid biosynthetic process"/>
    <property type="evidence" value="ECO:0007669"/>
    <property type="project" value="UniProtKB-UniRule"/>
</dbReference>
<gene>
    <name evidence="8" type="primary">folB</name>
    <name evidence="8" type="ORF">Rhe02_64250</name>
</gene>
<keyword evidence="5 6" id="KW-0456">Lyase</keyword>
<organism evidence="8 9">
    <name type="scientific">Rhizocola hellebori</name>
    <dbReference type="NCBI Taxonomy" id="1392758"/>
    <lineage>
        <taxon>Bacteria</taxon>
        <taxon>Bacillati</taxon>
        <taxon>Actinomycetota</taxon>
        <taxon>Actinomycetes</taxon>
        <taxon>Micromonosporales</taxon>
        <taxon>Micromonosporaceae</taxon>
        <taxon>Rhizocola</taxon>
    </lineage>
</organism>
<dbReference type="Proteomes" id="UP000612899">
    <property type="component" value="Unassembled WGS sequence"/>
</dbReference>
<comment type="similarity">
    <text evidence="3 6">Belongs to the DHNA family.</text>
</comment>
<dbReference type="NCBIfam" id="TIGR00525">
    <property type="entry name" value="folB"/>
    <property type="match status" value="1"/>
</dbReference>
<dbReference type="GO" id="GO:0005737">
    <property type="term" value="C:cytoplasm"/>
    <property type="evidence" value="ECO:0007669"/>
    <property type="project" value="TreeGrafter"/>
</dbReference>
<dbReference type="EC" id="4.1.2.25" evidence="6"/>
<dbReference type="GO" id="GO:0046654">
    <property type="term" value="P:tetrahydrofolate biosynthetic process"/>
    <property type="evidence" value="ECO:0007669"/>
    <property type="project" value="UniProtKB-UniRule"/>
</dbReference>
<comment type="catalytic activity">
    <reaction evidence="1 6">
        <text>7,8-dihydroneopterin = 6-hydroxymethyl-7,8-dihydropterin + glycolaldehyde</text>
        <dbReference type="Rhea" id="RHEA:10540"/>
        <dbReference type="ChEBI" id="CHEBI:17001"/>
        <dbReference type="ChEBI" id="CHEBI:17071"/>
        <dbReference type="ChEBI" id="CHEBI:44841"/>
        <dbReference type="EC" id="4.1.2.25"/>
    </reaction>
</comment>
<dbReference type="SMART" id="SM00905">
    <property type="entry name" value="FolB"/>
    <property type="match status" value="1"/>
</dbReference>
<keyword evidence="9" id="KW-1185">Reference proteome</keyword>
<dbReference type="FunFam" id="3.30.1130.10:FF:000003">
    <property type="entry name" value="7,8-dihydroneopterin aldolase"/>
    <property type="match status" value="1"/>
</dbReference>
<dbReference type="CDD" id="cd00534">
    <property type="entry name" value="DHNA_DHNTPE"/>
    <property type="match status" value="1"/>
</dbReference>
<evidence type="ECO:0000256" key="5">
    <source>
        <dbReference type="ARBA" id="ARBA00023239"/>
    </source>
</evidence>
<evidence type="ECO:0000256" key="2">
    <source>
        <dbReference type="ARBA" id="ARBA00005013"/>
    </source>
</evidence>
<evidence type="ECO:0000256" key="3">
    <source>
        <dbReference type="ARBA" id="ARBA00005708"/>
    </source>
</evidence>
<dbReference type="AlphaFoldDB" id="A0A8J3QCK5"/>
<reference evidence="8" key="1">
    <citation type="submission" date="2021-01" db="EMBL/GenBank/DDBJ databases">
        <title>Whole genome shotgun sequence of Rhizocola hellebori NBRC 109834.</title>
        <authorList>
            <person name="Komaki H."/>
            <person name="Tamura T."/>
        </authorList>
    </citation>
    <scope>NUCLEOTIDE SEQUENCE</scope>
    <source>
        <strain evidence="8">NBRC 109834</strain>
    </source>
</reference>
<dbReference type="InterPro" id="IPR043133">
    <property type="entry name" value="GTP-CH-I_C/QueF"/>
</dbReference>
<evidence type="ECO:0000256" key="6">
    <source>
        <dbReference type="RuleBase" id="RU362079"/>
    </source>
</evidence>